<dbReference type="EMBL" id="JAACJJ010000015">
    <property type="protein sequence ID" value="KAF5325324.1"/>
    <property type="molecule type" value="Genomic_DNA"/>
</dbReference>
<accession>A0A8H5BKY8</accession>
<evidence type="ECO:0000313" key="2">
    <source>
        <dbReference type="Proteomes" id="UP000567179"/>
    </source>
</evidence>
<name>A0A8H5BKY8_9AGAR</name>
<dbReference type="AlphaFoldDB" id="A0A8H5BKY8"/>
<reference evidence="1 2" key="1">
    <citation type="journal article" date="2020" name="ISME J.">
        <title>Uncovering the hidden diversity of litter-decomposition mechanisms in mushroom-forming fungi.</title>
        <authorList>
            <person name="Floudas D."/>
            <person name="Bentzer J."/>
            <person name="Ahren D."/>
            <person name="Johansson T."/>
            <person name="Persson P."/>
            <person name="Tunlid A."/>
        </authorList>
    </citation>
    <scope>NUCLEOTIDE SEQUENCE [LARGE SCALE GENOMIC DNA]</scope>
    <source>
        <strain evidence="1 2">CBS 101986</strain>
    </source>
</reference>
<protein>
    <recommendedName>
        <fullName evidence="3">F-box domain-containing protein</fullName>
    </recommendedName>
</protein>
<evidence type="ECO:0000313" key="1">
    <source>
        <dbReference type="EMBL" id="KAF5325324.1"/>
    </source>
</evidence>
<dbReference type="Proteomes" id="UP000567179">
    <property type="component" value="Unassembled WGS sequence"/>
</dbReference>
<dbReference type="OrthoDB" id="2587912at2759"/>
<organism evidence="1 2">
    <name type="scientific">Psilocybe cf. subviscida</name>
    <dbReference type="NCBI Taxonomy" id="2480587"/>
    <lineage>
        <taxon>Eukaryota</taxon>
        <taxon>Fungi</taxon>
        <taxon>Dikarya</taxon>
        <taxon>Basidiomycota</taxon>
        <taxon>Agaricomycotina</taxon>
        <taxon>Agaricomycetes</taxon>
        <taxon>Agaricomycetidae</taxon>
        <taxon>Agaricales</taxon>
        <taxon>Agaricineae</taxon>
        <taxon>Strophariaceae</taxon>
        <taxon>Psilocybe</taxon>
    </lineage>
</organism>
<keyword evidence="2" id="KW-1185">Reference proteome</keyword>
<dbReference type="SUPFAM" id="SSF52047">
    <property type="entry name" value="RNI-like"/>
    <property type="match status" value="1"/>
</dbReference>
<proteinExistence type="predicted"/>
<sequence>MTSLPPELVEEILSHAVQPPNSRTSTVARVSSSFLAICQRLVYSHLHFTSRAQITSFISTYSNPDAGPRVPYCPRMFTVNLSGDESHLVFCDLQLLLSRCFSQGKGDTGSDNEGRLCLDLLRLRLNSHAFDVQIMMIHQALSLVHPTEFTWTGPDPPHHFSIAIVPQAIHHLFRALSSYTKLLHLKLSHLSMRSASAEPYTLPVIPSLETLQLGQVIFLDPSVIVDFIFNPNHSRLQKVHLVDAYTESIWGPRLRTADLENVAVEGLEEDAAAETGRTIRYLVTCEAKTERFEGGDRVQFAFI</sequence>
<comment type="caution">
    <text evidence="1">The sequence shown here is derived from an EMBL/GenBank/DDBJ whole genome shotgun (WGS) entry which is preliminary data.</text>
</comment>
<evidence type="ECO:0008006" key="3">
    <source>
        <dbReference type="Google" id="ProtNLM"/>
    </source>
</evidence>
<gene>
    <name evidence="1" type="ORF">D9619_009800</name>
</gene>